<dbReference type="AlphaFoldDB" id="A0A9P0K3R0"/>
<protein>
    <submittedName>
        <fullName evidence="1">Uncharacterized protein</fullName>
    </submittedName>
</protein>
<organism evidence="1 2">
    <name type="scientific">Acanthoscelides obtectus</name>
    <name type="common">Bean weevil</name>
    <name type="synonym">Bruchus obtectus</name>
    <dbReference type="NCBI Taxonomy" id="200917"/>
    <lineage>
        <taxon>Eukaryota</taxon>
        <taxon>Metazoa</taxon>
        <taxon>Ecdysozoa</taxon>
        <taxon>Arthropoda</taxon>
        <taxon>Hexapoda</taxon>
        <taxon>Insecta</taxon>
        <taxon>Pterygota</taxon>
        <taxon>Neoptera</taxon>
        <taxon>Endopterygota</taxon>
        <taxon>Coleoptera</taxon>
        <taxon>Polyphaga</taxon>
        <taxon>Cucujiformia</taxon>
        <taxon>Chrysomeloidea</taxon>
        <taxon>Chrysomelidae</taxon>
        <taxon>Bruchinae</taxon>
        <taxon>Bruchini</taxon>
        <taxon>Acanthoscelides</taxon>
    </lineage>
</organism>
<evidence type="ECO:0000313" key="1">
    <source>
        <dbReference type="EMBL" id="CAH1966601.1"/>
    </source>
</evidence>
<proteinExistence type="predicted"/>
<dbReference type="EMBL" id="CAKOFQ010006734">
    <property type="protein sequence ID" value="CAH1966601.1"/>
    <property type="molecule type" value="Genomic_DNA"/>
</dbReference>
<evidence type="ECO:0000313" key="2">
    <source>
        <dbReference type="Proteomes" id="UP001152888"/>
    </source>
</evidence>
<gene>
    <name evidence="1" type="ORF">ACAOBT_LOCUS6924</name>
</gene>
<reference evidence="1" key="1">
    <citation type="submission" date="2022-03" db="EMBL/GenBank/DDBJ databases">
        <authorList>
            <person name="Sayadi A."/>
        </authorList>
    </citation>
    <scope>NUCLEOTIDE SEQUENCE</scope>
</reference>
<accession>A0A9P0K3R0</accession>
<keyword evidence="2" id="KW-1185">Reference proteome</keyword>
<sequence>MNNISPNTAISRKKLQVYPYPHVDTTIIRNHWTITYKKREIQESINSGKRVPITRIRCTFIPLSFVSKY</sequence>
<dbReference type="Proteomes" id="UP001152888">
    <property type="component" value="Unassembled WGS sequence"/>
</dbReference>
<comment type="caution">
    <text evidence="1">The sequence shown here is derived from an EMBL/GenBank/DDBJ whole genome shotgun (WGS) entry which is preliminary data.</text>
</comment>
<name>A0A9P0K3R0_ACAOB</name>